<feature type="compositionally biased region" description="Basic and acidic residues" evidence="5">
    <location>
        <begin position="574"/>
        <end position="584"/>
    </location>
</feature>
<evidence type="ECO:0000256" key="3">
    <source>
        <dbReference type="ARBA" id="ARBA00022679"/>
    </source>
</evidence>
<proteinExistence type="predicted"/>
<reference evidence="6 7" key="1">
    <citation type="submission" date="2020-08" db="EMBL/GenBank/DDBJ databases">
        <title>Whole genome shotgun sequence of Actinocatenispora thailandica NBRC 105041.</title>
        <authorList>
            <person name="Komaki H."/>
            <person name="Tamura T."/>
        </authorList>
    </citation>
    <scope>NUCLEOTIDE SEQUENCE [LARGE SCALE GENOMIC DNA]</scope>
    <source>
        <strain evidence="6 7">NBRC 105041</strain>
    </source>
</reference>
<organism evidence="6 7">
    <name type="scientific">Actinocatenispora thailandica</name>
    <dbReference type="NCBI Taxonomy" id="227318"/>
    <lineage>
        <taxon>Bacteria</taxon>
        <taxon>Bacillati</taxon>
        <taxon>Actinomycetota</taxon>
        <taxon>Actinomycetes</taxon>
        <taxon>Micromonosporales</taxon>
        <taxon>Micromonosporaceae</taxon>
        <taxon>Actinocatenispora</taxon>
    </lineage>
</organism>
<accession>A0A7R7HYC1</accession>
<keyword evidence="6" id="KW-0255">Endonuclease</keyword>
<feature type="compositionally biased region" description="Acidic residues" evidence="5">
    <location>
        <begin position="585"/>
        <end position="594"/>
    </location>
</feature>
<evidence type="ECO:0000256" key="4">
    <source>
        <dbReference type="ARBA" id="ARBA00047942"/>
    </source>
</evidence>
<evidence type="ECO:0000256" key="5">
    <source>
        <dbReference type="SAM" id="MobiDB-lite"/>
    </source>
</evidence>
<protein>
    <recommendedName>
        <fullName evidence="1">site-specific DNA-methyltransferase (adenine-specific)</fullName>
        <ecNumber evidence="1">2.1.1.72</ecNumber>
    </recommendedName>
</protein>
<dbReference type="EC" id="2.1.1.72" evidence="1"/>
<dbReference type="PANTHER" id="PTHR33841">
    <property type="entry name" value="DNA METHYLTRANSFERASE YEEA-RELATED"/>
    <property type="match status" value="1"/>
</dbReference>
<keyword evidence="6" id="KW-0540">Nuclease</keyword>
<evidence type="ECO:0000256" key="2">
    <source>
        <dbReference type="ARBA" id="ARBA00022603"/>
    </source>
</evidence>
<name>A0A7R7HYC1_9ACTN</name>
<dbReference type="InterPro" id="IPR050953">
    <property type="entry name" value="N4_N6_ade-DNA_methylase"/>
</dbReference>
<dbReference type="GO" id="GO:0004519">
    <property type="term" value="F:endonuclease activity"/>
    <property type="evidence" value="ECO:0007669"/>
    <property type="project" value="UniProtKB-KW"/>
</dbReference>
<dbReference type="RefSeq" id="WP_203963415.1">
    <property type="nucleotide sequence ID" value="NZ_AP023355.1"/>
</dbReference>
<feature type="region of interest" description="Disordered" evidence="5">
    <location>
        <begin position="43"/>
        <end position="67"/>
    </location>
</feature>
<sequence length="1611" mass="179368">MSDAIVIGESWISEHYFTSATSAKSFQARVLARRKAWDEEEAAARERAAKAKEAGQEPGETAVTPRSRFLGARGELLDTLVGLAERLDTDADPGTIDAVDRAQTAATANALSDRLLAVLGITGGALTVRGEHPLRWVRTPGIEGPAPLAVVSGYPVATVEELIDRHARTLAVPVVLHEDGDEITSAARLVSTLFTGDEAPQLVLVLAGRWAMLAERERWAEGRYLAVDLQLVCERNVGTRGGEVDRALTCLSVESIAPDADGDLWWQQTLTESIEHTVGVSADLREGVRLSIEIIANDVVTRRREAGLEPLPQHDAQDLAKHALRFLYRILFLLYAEAKPELGVLPAGAPEYDAGYGLDRMRDLVQVELPSPQARSGTHLYESLATLFRLVDKGHPGGFDDATGSEELTFHPLRADLFRPEATAFIDEVGLGNLALQQVLGHLLLSKKQRGRDRGYISYAELGINQLGAVYEGLMSYTGFFADTDLYEVAKAGNADKGSWVVPVDRADGIGTNDFVRAEDPDTGEDKPVLHRRGSFVYRLAGRERQQSASYYTPEVLTRFTVGQALAELLPPKPGERSVHASRDDEGEEPEADDAAARPPMSARDILDLTICEPALGSGAFAIEAVRQLAAEYLERRQAELGTTIDPDEYQRELQKVKAYLALHNVHGVDLNSTAVELAEISLWLDTMVAGLDAPWFGLHLRRGNSLVGARRAVFDRKQVADKSWLTAIPRDVPPTDLVDRDPDEQTGAGIGDAVHHFLLPAPGWGAAADAKEAARLAPDAAKRLKDWRKAVRLKPTAKQVAALTDLAKRVESLWRLAHRRLQIAEAEVRRNIDVWGAPGLPSGGTVTREEIERKLADPNGAYRRLRRAMDAWCALWFWPLTEATTTVDDKAVDPPTLDQWIDALRRLLGRHDGKRRVAAGQSSLQTGSSWQDLNNQETTDLGMASVASIGPLLADHPWLVVCERVAAQQGFFHWNLDFATVFARGGFDLQLGNPPWVRPRSDVDALLAEGDPWWQLARRPAQEQITAKREETLALPGMTDLVLDGTTDIACLADYLGSSAQYPRLQGLQPDLYRCFMERMWQHASTSGVTGMIHLESHFTDERAGLLREELYLRLRRHWHFVNQLLLFEIQNHKHFGITIQGSKREAPNFIQASWLYHPETAIRSFEHDGSGEEPGLKDHEGRWDVRPHRARLTWVTDTTLTTWHTMLEDPDVPIRQTRMVYAVNRSVVSVLDKLSRAPRIGDLDLEFSRGWDESIDRKKGYFETEWGVPAFWDDVILQGPHLFVATPFYKTPNETMNSNKDWSATDFEALAADAVPATAYKPRGDRARYDAAYTTWPTPDGPRSARNYYRVAWRRMAANTGERTLIGAVVPPGSAHVHPVHTFAPSDRNLPSLLAACAYTSSIVLDFSVRCVPKSEILFGTIERMPANFDHPMLSSLVLRSARLNSITSAYTELWNACYSRDFMDDHWAGGFEHARRQPLCHIGPDWSPATPLRIAADRRQALVEIDALVALMLGLSAEELCTIYRTQFAVLYGYDHNVYHYDANGRLVPNSVLTVWRKKGDRLSVEEQTATNQAGNTYTYQLPFRTLDREKDMTEAYQEFERRLAARS</sequence>
<feature type="region of interest" description="Disordered" evidence="5">
    <location>
        <begin position="571"/>
        <end position="600"/>
    </location>
</feature>
<keyword evidence="2" id="KW-0489">Methyltransferase</keyword>
<comment type="catalytic activity">
    <reaction evidence="4">
        <text>a 2'-deoxyadenosine in DNA + S-adenosyl-L-methionine = an N(6)-methyl-2'-deoxyadenosine in DNA + S-adenosyl-L-homocysteine + H(+)</text>
        <dbReference type="Rhea" id="RHEA:15197"/>
        <dbReference type="Rhea" id="RHEA-COMP:12418"/>
        <dbReference type="Rhea" id="RHEA-COMP:12419"/>
        <dbReference type="ChEBI" id="CHEBI:15378"/>
        <dbReference type="ChEBI" id="CHEBI:57856"/>
        <dbReference type="ChEBI" id="CHEBI:59789"/>
        <dbReference type="ChEBI" id="CHEBI:90615"/>
        <dbReference type="ChEBI" id="CHEBI:90616"/>
        <dbReference type="EC" id="2.1.1.72"/>
    </reaction>
</comment>
<dbReference type="Proteomes" id="UP000611640">
    <property type="component" value="Chromosome"/>
</dbReference>
<keyword evidence="3" id="KW-0808">Transferase</keyword>
<gene>
    <name evidence="6" type="ORF">Athai_46650</name>
</gene>
<dbReference type="SUPFAM" id="SSF53335">
    <property type="entry name" value="S-adenosyl-L-methionine-dependent methyltransferases"/>
    <property type="match status" value="1"/>
</dbReference>
<evidence type="ECO:0000313" key="6">
    <source>
        <dbReference type="EMBL" id="BCJ37162.1"/>
    </source>
</evidence>
<evidence type="ECO:0000256" key="1">
    <source>
        <dbReference type="ARBA" id="ARBA00011900"/>
    </source>
</evidence>
<dbReference type="Gene3D" id="3.40.50.150">
    <property type="entry name" value="Vaccinia Virus protein VP39"/>
    <property type="match status" value="2"/>
</dbReference>
<dbReference type="REBASE" id="459029">
    <property type="entry name" value="Ath5041ORF46650P"/>
</dbReference>
<keyword evidence="6" id="KW-0378">Hydrolase</keyword>
<feature type="compositionally biased region" description="Basic and acidic residues" evidence="5">
    <location>
        <begin position="43"/>
        <end position="55"/>
    </location>
</feature>
<dbReference type="GO" id="GO:0032259">
    <property type="term" value="P:methylation"/>
    <property type="evidence" value="ECO:0007669"/>
    <property type="project" value="UniProtKB-KW"/>
</dbReference>
<dbReference type="EMBL" id="AP023355">
    <property type="protein sequence ID" value="BCJ37162.1"/>
    <property type="molecule type" value="Genomic_DNA"/>
</dbReference>
<dbReference type="InterPro" id="IPR029063">
    <property type="entry name" value="SAM-dependent_MTases_sf"/>
</dbReference>
<evidence type="ECO:0000313" key="7">
    <source>
        <dbReference type="Proteomes" id="UP000611640"/>
    </source>
</evidence>
<dbReference type="GO" id="GO:0009007">
    <property type="term" value="F:site-specific DNA-methyltransferase (adenine-specific) activity"/>
    <property type="evidence" value="ECO:0007669"/>
    <property type="project" value="UniProtKB-EC"/>
</dbReference>
<dbReference type="KEGG" id="atl:Athai_46650"/>
<dbReference type="PANTHER" id="PTHR33841:SF1">
    <property type="entry name" value="DNA METHYLTRANSFERASE A"/>
    <property type="match status" value="1"/>
</dbReference>
<keyword evidence="7" id="KW-1185">Reference proteome</keyword>